<dbReference type="InterPro" id="IPR001034">
    <property type="entry name" value="DeoR_HTH"/>
</dbReference>
<keyword evidence="5" id="KW-0238">DNA-binding</keyword>
<dbReference type="SMART" id="SM00420">
    <property type="entry name" value="HTH_DEOR"/>
    <property type="match status" value="1"/>
</dbReference>
<dbReference type="GO" id="GO:0003677">
    <property type="term" value="F:DNA binding"/>
    <property type="evidence" value="ECO:0007669"/>
    <property type="project" value="UniProtKB-KW"/>
</dbReference>
<dbReference type="PROSITE" id="PS51000">
    <property type="entry name" value="HTH_DEOR_2"/>
    <property type="match status" value="1"/>
</dbReference>
<dbReference type="Pfam" id="PF00455">
    <property type="entry name" value="DeoRC"/>
    <property type="match status" value="1"/>
</dbReference>
<dbReference type="SMART" id="SM01134">
    <property type="entry name" value="DeoRC"/>
    <property type="match status" value="1"/>
</dbReference>
<dbReference type="PANTHER" id="PTHR30363:SF4">
    <property type="entry name" value="GLYCEROL-3-PHOSPHATE REGULON REPRESSOR"/>
    <property type="match status" value="1"/>
</dbReference>
<dbReference type="Gene3D" id="3.40.50.1360">
    <property type="match status" value="1"/>
</dbReference>
<feature type="domain" description="HTH deoR-type" evidence="4">
    <location>
        <begin position="11"/>
        <end position="66"/>
    </location>
</feature>
<dbReference type="EMBL" id="JBHSLW010000004">
    <property type="protein sequence ID" value="MFC5418193.1"/>
    <property type="molecule type" value="Genomic_DNA"/>
</dbReference>
<evidence type="ECO:0000256" key="2">
    <source>
        <dbReference type="ARBA" id="ARBA00023015"/>
    </source>
</evidence>
<dbReference type="SUPFAM" id="SSF100950">
    <property type="entry name" value="NagB/RpiA/CoA transferase-like"/>
    <property type="match status" value="1"/>
</dbReference>
<dbReference type="Proteomes" id="UP001596053">
    <property type="component" value="Unassembled WGS sequence"/>
</dbReference>
<organism evidence="5 6">
    <name type="scientific">Bosea eneae</name>
    <dbReference type="NCBI Taxonomy" id="151454"/>
    <lineage>
        <taxon>Bacteria</taxon>
        <taxon>Pseudomonadati</taxon>
        <taxon>Pseudomonadota</taxon>
        <taxon>Alphaproteobacteria</taxon>
        <taxon>Hyphomicrobiales</taxon>
        <taxon>Boseaceae</taxon>
        <taxon>Bosea</taxon>
    </lineage>
</organism>
<dbReference type="InterPro" id="IPR014036">
    <property type="entry name" value="DeoR-like_C"/>
</dbReference>
<dbReference type="Pfam" id="PF08220">
    <property type="entry name" value="HTH_DeoR"/>
    <property type="match status" value="1"/>
</dbReference>
<keyword evidence="1" id="KW-0678">Repressor</keyword>
<evidence type="ECO:0000313" key="6">
    <source>
        <dbReference type="Proteomes" id="UP001596053"/>
    </source>
</evidence>
<dbReference type="InterPro" id="IPR050313">
    <property type="entry name" value="Carb_Metab_HTH_regulators"/>
</dbReference>
<dbReference type="PRINTS" id="PR00037">
    <property type="entry name" value="HTHLACR"/>
</dbReference>
<evidence type="ECO:0000313" key="5">
    <source>
        <dbReference type="EMBL" id="MFC5418193.1"/>
    </source>
</evidence>
<dbReference type="InterPro" id="IPR036390">
    <property type="entry name" value="WH_DNA-bd_sf"/>
</dbReference>
<dbReference type="SUPFAM" id="SSF46785">
    <property type="entry name" value="Winged helix' DNA-binding domain"/>
    <property type="match status" value="1"/>
</dbReference>
<dbReference type="RefSeq" id="WP_377795271.1">
    <property type="nucleotide sequence ID" value="NZ_JBHSLW010000004.1"/>
</dbReference>
<evidence type="ECO:0000256" key="3">
    <source>
        <dbReference type="ARBA" id="ARBA00023163"/>
    </source>
</evidence>
<reference evidence="6" key="1">
    <citation type="journal article" date="2019" name="Int. J. Syst. Evol. Microbiol.">
        <title>The Global Catalogue of Microorganisms (GCM) 10K type strain sequencing project: providing services to taxonomists for standard genome sequencing and annotation.</title>
        <authorList>
            <consortium name="The Broad Institute Genomics Platform"/>
            <consortium name="The Broad Institute Genome Sequencing Center for Infectious Disease"/>
            <person name="Wu L."/>
            <person name="Ma J."/>
        </authorList>
    </citation>
    <scope>NUCLEOTIDE SEQUENCE [LARGE SCALE GENOMIC DNA]</scope>
    <source>
        <strain evidence="6">NCAIM B.01391</strain>
    </source>
</reference>
<protein>
    <submittedName>
        <fullName evidence="5">DeoR/GlpR family DNA-binding transcription regulator</fullName>
    </submittedName>
</protein>
<keyword evidence="2" id="KW-0805">Transcription regulation</keyword>
<name>A0ABW0IM76_9HYPH</name>
<evidence type="ECO:0000259" key="4">
    <source>
        <dbReference type="PROSITE" id="PS51000"/>
    </source>
</evidence>
<keyword evidence="6" id="KW-1185">Reference proteome</keyword>
<accession>A0ABW0IM76</accession>
<proteinExistence type="predicted"/>
<comment type="caution">
    <text evidence="5">The sequence shown here is derived from an EMBL/GenBank/DDBJ whole genome shotgun (WGS) entry which is preliminary data.</text>
</comment>
<dbReference type="InterPro" id="IPR037171">
    <property type="entry name" value="NagB/RpiA_transferase-like"/>
</dbReference>
<dbReference type="PANTHER" id="PTHR30363">
    <property type="entry name" value="HTH-TYPE TRANSCRIPTIONAL REGULATOR SRLR-RELATED"/>
    <property type="match status" value="1"/>
</dbReference>
<sequence length="261" mass="27558">MTIQAELAGELTQRQLDIVRIVGEQGYATIDALAHRFTVSAQSIRRDIIQLDRMRLLQRFHGGAGPSETTVRLGYLEKSIRAADAKARIGKAAAALVPDGASVFLDVGTTVEAVARALRGRVGLRVFTSSLAAATILAGESELQLHVFAGTARGADGSLAGAATIAGISAVRFDLAFLGYSGFDDDGTVMDFDLEKIAVKQAALRRADTAIAVGDHSKFERRAIAHVAPLRQLTRLVSDAQPPAELSEQISAAGLDLLVAN</sequence>
<keyword evidence="3" id="KW-0804">Transcription</keyword>
<gene>
    <name evidence="5" type="ORF">ACFPOB_01310</name>
</gene>
<evidence type="ECO:0000256" key="1">
    <source>
        <dbReference type="ARBA" id="ARBA00022491"/>
    </source>
</evidence>